<gene>
    <name evidence="2" type="ORF">Rhopal_002098-T1</name>
</gene>
<dbReference type="InterPro" id="IPR036908">
    <property type="entry name" value="RlpA-like_sf"/>
</dbReference>
<dbReference type="Pfam" id="PF22514">
    <property type="entry name" value="EXPB1_D1"/>
    <property type="match status" value="1"/>
</dbReference>
<dbReference type="InterPro" id="IPR007112">
    <property type="entry name" value="Expansin/allergen_DPBB_dom"/>
</dbReference>
<keyword evidence="3" id="KW-1185">Reference proteome</keyword>
<evidence type="ECO:0000313" key="3">
    <source>
        <dbReference type="Proteomes" id="UP001342314"/>
    </source>
</evidence>
<dbReference type="AlphaFoldDB" id="A0AAV5GF36"/>
<evidence type="ECO:0000313" key="2">
    <source>
        <dbReference type="EMBL" id="GJN89124.1"/>
    </source>
</evidence>
<organism evidence="2 3">
    <name type="scientific">Rhodotorula paludigena</name>
    <dbReference type="NCBI Taxonomy" id="86838"/>
    <lineage>
        <taxon>Eukaryota</taxon>
        <taxon>Fungi</taxon>
        <taxon>Dikarya</taxon>
        <taxon>Basidiomycota</taxon>
        <taxon>Pucciniomycotina</taxon>
        <taxon>Microbotryomycetes</taxon>
        <taxon>Sporidiobolales</taxon>
        <taxon>Sporidiobolaceae</taxon>
        <taxon>Rhodotorula</taxon>
    </lineage>
</organism>
<dbReference type="Gene3D" id="2.40.40.10">
    <property type="entry name" value="RlpA-like domain"/>
    <property type="match status" value="1"/>
</dbReference>
<dbReference type="PROSITE" id="PS50842">
    <property type="entry name" value="EXPANSIN_EG45"/>
    <property type="match status" value="1"/>
</dbReference>
<sequence length="169" mass="17847">MAVLPGADPPPLCNSCGCSTNSTYFPTAALSQAAYGSALASGPACGQCFNLTLTETLLADPPWVLNEEQRRNASIVVKITDKCPAPRGEKPGNGWCGATGSQANRAGFSLHFDLSAPSPSVPLSFFPVNSSYGYSDYGGWAVEFEQVSCDNWAGWSNQTVRQLHALLVP</sequence>
<accession>A0AAV5GF36</accession>
<proteinExistence type="predicted"/>
<name>A0AAV5GF36_9BASI</name>
<comment type="caution">
    <text evidence="2">The sequence shown here is derived from an EMBL/GenBank/DDBJ whole genome shotgun (WGS) entry which is preliminary data.</text>
</comment>
<dbReference type="SUPFAM" id="SSF50685">
    <property type="entry name" value="Barwin-like endoglucanases"/>
    <property type="match status" value="1"/>
</dbReference>
<feature type="domain" description="Expansin-like EG45" evidence="1">
    <location>
        <begin position="13"/>
        <end position="154"/>
    </location>
</feature>
<reference evidence="2 3" key="1">
    <citation type="submission" date="2021-12" db="EMBL/GenBank/DDBJ databases">
        <title>High titer production of polyol ester of fatty acids by Rhodotorula paludigena BS15 towards product separation-free biomass refinery.</title>
        <authorList>
            <person name="Mano J."/>
            <person name="Ono H."/>
            <person name="Tanaka T."/>
            <person name="Naito K."/>
            <person name="Sushida H."/>
            <person name="Ike M."/>
            <person name="Tokuyasu K."/>
            <person name="Kitaoka M."/>
        </authorList>
    </citation>
    <scope>NUCLEOTIDE SEQUENCE [LARGE SCALE GENOMIC DNA]</scope>
    <source>
        <strain evidence="2 3">BS15</strain>
    </source>
</reference>
<protein>
    <recommendedName>
        <fullName evidence="1">Expansin-like EG45 domain-containing protein</fullName>
    </recommendedName>
</protein>
<dbReference type="CDD" id="cd22278">
    <property type="entry name" value="DPBB_GH45_endoglucanase"/>
    <property type="match status" value="1"/>
</dbReference>
<dbReference type="EMBL" id="BQKY01000004">
    <property type="protein sequence ID" value="GJN89124.1"/>
    <property type="molecule type" value="Genomic_DNA"/>
</dbReference>
<evidence type="ECO:0000259" key="1">
    <source>
        <dbReference type="PROSITE" id="PS50842"/>
    </source>
</evidence>
<dbReference type="Proteomes" id="UP001342314">
    <property type="component" value="Unassembled WGS sequence"/>
</dbReference>